<keyword evidence="8" id="KW-0812">Transmembrane</keyword>
<comment type="caution">
    <text evidence="10">The sequence shown here is derived from an EMBL/GenBank/DDBJ whole genome shotgun (WGS) entry which is preliminary data.</text>
</comment>
<evidence type="ECO:0000313" key="11">
    <source>
        <dbReference type="Proteomes" id="UP001500979"/>
    </source>
</evidence>
<keyword evidence="4 7" id="KW-0547">Nucleotide-binding</keyword>
<dbReference type="PROSITE" id="PS00107">
    <property type="entry name" value="PROTEIN_KINASE_ATP"/>
    <property type="match status" value="1"/>
</dbReference>
<protein>
    <recommendedName>
        <fullName evidence="1">non-specific serine/threonine protein kinase</fullName>
        <ecNumber evidence="1">2.7.11.1</ecNumber>
    </recommendedName>
</protein>
<dbReference type="PROSITE" id="PS50011">
    <property type="entry name" value="PROTEIN_KINASE_DOM"/>
    <property type="match status" value="1"/>
</dbReference>
<dbReference type="InterPro" id="IPR017441">
    <property type="entry name" value="Protein_kinase_ATP_BS"/>
</dbReference>
<accession>A0ABN3V817</accession>
<keyword evidence="8" id="KW-1133">Transmembrane helix</keyword>
<dbReference type="Gene3D" id="1.10.510.10">
    <property type="entry name" value="Transferase(Phosphotransferase) domain 1"/>
    <property type="match status" value="1"/>
</dbReference>
<feature type="domain" description="Protein kinase" evidence="9">
    <location>
        <begin position="18"/>
        <end position="271"/>
    </location>
</feature>
<evidence type="ECO:0000256" key="1">
    <source>
        <dbReference type="ARBA" id="ARBA00012513"/>
    </source>
</evidence>
<evidence type="ECO:0000256" key="2">
    <source>
        <dbReference type="ARBA" id="ARBA00022527"/>
    </source>
</evidence>
<gene>
    <name evidence="10" type="ORF">GCM10010470_15690</name>
</gene>
<dbReference type="EC" id="2.7.11.1" evidence="1"/>
<proteinExistence type="predicted"/>
<organism evidence="10 11">
    <name type="scientific">Saccharopolyspora taberi</name>
    <dbReference type="NCBI Taxonomy" id="60895"/>
    <lineage>
        <taxon>Bacteria</taxon>
        <taxon>Bacillati</taxon>
        <taxon>Actinomycetota</taxon>
        <taxon>Actinomycetes</taxon>
        <taxon>Pseudonocardiales</taxon>
        <taxon>Pseudonocardiaceae</taxon>
        <taxon>Saccharopolyspora</taxon>
    </lineage>
</organism>
<dbReference type="Proteomes" id="UP001500979">
    <property type="component" value="Unassembled WGS sequence"/>
</dbReference>
<dbReference type="SMART" id="SM00220">
    <property type="entry name" value="S_TKc"/>
    <property type="match status" value="1"/>
</dbReference>
<evidence type="ECO:0000256" key="5">
    <source>
        <dbReference type="ARBA" id="ARBA00022777"/>
    </source>
</evidence>
<evidence type="ECO:0000313" key="10">
    <source>
        <dbReference type="EMBL" id="GAA2782549.1"/>
    </source>
</evidence>
<keyword evidence="5 10" id="KW-0418">Kinase</keyword>
<feature type="transmembrane region" description="Helical" evidence="8">
    <location>
        <begin position="293"/>
        <end position="316"/>
    </location>
</feature>
<feature type="binding site" evidence="7">
    <location>
        <position position="47"/>
    </location>
    <ligand>
        <name>ATP</name>
        <dbReference type="ChEBI" id="CHEBI:30616"/>
    </ligand>
</feature>
<dbReference type="SUPFAM" id="SSF56112">
    <property type="entry name" value="Protein kinase-like (PK-like)"/>
    <property type="match status" value="1"/>
</dbReference>
<evidence type="ECO:0000256" key="8">
    <source>
        <dbReference type="SAM" id="Phobius"/>
    </source>
</evidence>
<dbReference type="PANTHER" id="PTHR43289">
    <property type="entry name" value="MITOGEN-ACTIVATED PROTEIN KINASE KINASE KINASE 20-RELATED"/>
    <property type="match status" value="1"/>
</dbReference>
<keyword evidence="11" id="KW-1185">Reference proteome</keyword>
<dbReference type="EMBL" id="BAAAUX010000007">
    <property type="protein sequence ID" value="GAA2782549.1"/>
    <property type="molecule type" value="Genomic_DNA"/>
</dbReference>
<dbReference type="GO" id="GO:0016301">
    <property type="term" value="F:kinase activity"/>
    <property type="evidence" value="ECO:0007669"/>
    <property type="project" value="UniProtKB-KW"/>
</dbReference>
<evidence type="ECO:0000256" key="4">
    <source>
        <dbReference type="ARBA" id="ARBA00022741"/>
    </source>
</evidence>
<keyword evidence="2" id="KW-0723">Serine/threonine-protein kinase</keyword>
<evidence type="ECO:0000259" key="9">
    <source>
        <dbReference type="PROSITE" id="PS50011"/>
    </source>
</evidence>
<keyword evidence="3" id="KW-0808">Transferase</keyword>
<dbReference type="InterPro" id="IPR011009">
    <property type="entry name" value="Kinase-like_dom_sf"/>
</dbReference>
<dbReference type="Pfam" id="PF00069">
    <property type="entry name" value="Pkinase"/>
    <property type="match status" value="1"/>
</dbReference>
<dbReference type="InterPro" id="IPR000719">
    <property type="entry name" value="Prot_kinase_dom"/>
</dbReference>
<evidence type="ECO:0000256" key="3">
    <source>
        <dbReference type="ARBA" id="ARBA00022679"/>
    </source>
</evidence>
<evidence type="ECO:0000256" key="6">
    <source>
        <dbReference type="ARBA" id="ARBA00022840"/>
    </source>
</evidence>
<name>A0ABN3V817_9PSEU</name>
<reference evidence="10 11" key="1">
    <citation type="journal article" date="2019" name="Int. J. Syst. Evol. Microbiol.">
        <title>The Global Catalogue of Microorganisms (GCM) 10K type strain sequencing project: providing services to taxonomists for standard genome sequencing and annotation.</title>
        <authorList>
            <consortium name="The Broad Institute Genomics Platform"/>
            <consortium name="The Broad Institute Genome Sequencing Center for Infectious Disease"/>
            <person name="Wu L."/>
            <person name="Ma J."/>
        </authorList>
    </citation>
    <scope>NUCLEOTIDE SEQUENCE [LARGE SCALE GENOMIC DNA]</scope>
    <source>
        <strain evidence="10 11">JCM 9383</strain>
    </source>
</reference>
<dbReference type="PANTHER" id="PTHR43289:SF6">
    <property type="entry name" value="SERINE_THREONINE-PROTEIN KINASE NEKL-3"/>
    <property type="match status" value="1"/>
</dbReference>
<dbReference type="Gene3D" id="3.30.200.20">
    <property type="entry name" value="Phosphorylase Kinase, domain 1"/>
    <property type="match status" value="1"/>
</dbReference>
<dbReference type="InterPro" id="IPR008271">
    <property type="entry name" value="Ser/Thr_kinase_AS"/>
</dbReference>
<evidence type="ECO:0000256" key="7">
    <source>
        <dbReference type="PROSITE-ProRule" id="PRU10141"/>
    </source>
</evidence>
<keyword evidence="6 7" id="KW-0067">ATP-binding</keyword>
<dbReference type="RefSeq" id="WP_344678784.1">
    <property type="nucleotide sequence ID" value="NZ_BAAAUX010000007.1"/>
</dbReference>
<sequence length="474" mass="50675">MVHYPGGGQQARVIGGRYQVIRELGRGGMGVVWRAWDGVIGRDVAIKELHLPDGVPPAERRLYEDRVLREARTAGRLKDPAVVTVHDVLAEHGVTFIVMELVEAVTLSELVAKRGPLPPEEVADIARQVLSALESAHRAGIVHRDVKPSNIMVAESRAKLTDFGIAQILDDPRLTNSGAIVGSPSFVAPERIQGADAAPASDLWSLGATLFFAVEGWMPFERQTTAATLNAVLNETPRPTRPHGSVGPVIAGLLISDPNARFTSQQARALLDSGPRPAAAVPPQPQPRKRAPWIAAVAVTAVVLFVVGLVVGRFVFAESAPAAMDPTLTYGEGGDIATYFFDSNNCSNGQLARGATLTKAQSADCSTPHDFEIYTYGYVFGSGETDVDYPGHDRLVAFGEGLCSAYFASNKIVFPGKDAALRYVALVPTERAWDQHRQAQANSNADDDDQGSQAVFCGLYTADGEQLTAKATAN</sequence>
<keyword evidence="8" id="KW-0472">Membrane</keyword>
<dbReference type="CDD" id="cd14014">
    <property type="entry name" value="STKc_PknB_like"/>
    <property type="match status" value="1"/>
</dbReference>
<dbReference type="PROSITE" id="PS00108">
    <property type="entry name" value="PROTEIN_KINASE_ST"/>
    <property type="match status" value="1"/>
</dbReference>